<dbReference type="InterPro" id="IPR039699">
    <property type="entry name" value="Ribosomal_uL30"/>
</dbReference>
<protein>
    <submittedName>
        <fullName evidence="5">50S ribosomal protein L30P</fullName>
    </submittedName>
</protein>
<reference evidence="6" key="1">
    <citation type="submission" date="2015-10" db="EMBL/GenBank/DDBJ databases">
        <authorList>
            <person name="Lehtovirta-Morley L.E."/>
            <person name="Vieille C."/>
        </authorList>
    </citation>
    <scope>NUCLEOTIDE SEQUENCE [LARGE SCALE GENOMIC DNA]</scope>
</reference>
<evidence type="ECO:0000313" key="6">
    <source>
        <dbReference type="Proteomes" id="UP000196239"/>
    </source>
</evidence>
<dbReference type="Proteomes" id="UP000196239">
    <property type="component" value="Chromosome 1"/>
</dbReference>
<evidence type="ECO:0000259" key="4">
    <source>
        <dbReference type="Pfam" id="PF00327"/>
    </source>
</evidence>
<dbReference type="CDD" id="cd01657">
    <property type="entry name" value="Ribosomal_L7_archeal_euk"/>
    <property type="match status" value="1"/>
</dbReference>
<keyword evidence="3" id="KW-0687">Ribonucleoprotein</keyword>
<accession>A0A128A197</accession>
<dbReference type="GO" id="GO:0000463">
    <property type="term" value="P:maturation of LSU-rRNA from tricistronic rRNA transcript (SSU-rRNA, 5.8S rRNA, LSU-rRNA)"/>
    <property type="evidence" value="ECO:0007669"/>
    <property type="project" value="TreeGrafter"/>
</dbReference>
<dbReference type="SUPFAM" id="SSF55129">
    <property type="entry name" value="Ribosomal protein L30p/L7e"/>
    <property type="match status" value="1"/>
</dbReference>
<dbReference type="KEGG" id="ndv:NDEV_0347"/>
<dbReference type="NCBIfam" id="NF004711">
    <property type="entry name" value="PRK06049.1"/>
    <property type="match status" value="1"/>
</dbReference>
<feature type="domain" description="Large ribosomal subunit protein uL30-like ferredoxin-like fold" evidence="4">
    <location>
        <begin position="10"/>
        <end position="59"/>
    </location>
</feature>
<sequence length="159" mass="18117">MNEKMGKAFLIVRMKGTVNVPYWADTTMDLLHLDKRYRATIIPEKDNTKGMLDKIKHYVSWQEIDVFTTKELLEKKARKGGYQKITTEDVTKLGFKSTDELAKSLADGSATLSKLKPLKPWFALSPPIHGFKRNTKKMYGEGGILGSHKELLAQVRLMM</sequence>
<dbReference type="InterPro" id="IPR016082">
    <property type="entry name" value="Ribosomal_uL30_ferredoxin-like"/>
</dbReference>
<dbReference type="GO" id="GO:0003723">
    <property type="term" value="F:RNA binding"/>
    <property type="evidence" value="ECO:0007669"/>
    <property type="project" value="TreeGrafter"/>
</dbReference>
<dbReference type="Gene3D" id="1.10.15.30">
    <property type="match status" value="1"/>
</dbReference>
<dbReference type="GO" id="GO:0022625">
    <property type="term" value="C:cytosolic large ribosomal subunit"/>
    <property type="evidence" value="ECO:0007669"/>
    <property type="project" value="TreeGrafter"/>
</dbReference>
<evidence type="ECO:0000256" key="2">
    <source>
        <dbReference type="ARBA" id="ARBA00022980"/>
    </source>
</evidence>
<dbReference type="Gene3D" id="3.30.1390.20">
    <property type="entry name" value="Ribosomal protein L30, ferredoxin-like fold domain"/>
    <property type="match status" value="1"/>
</dbReference>
<dbReference type="Pfam" id="PF00327">
    <property type="entry name" value="Ribosomal_L30"/>
    <property type="match status" value="1"/>
</dbReference>
<keyword evidence="6" id="KW-1185">Reference proteome</keyword>
<organism evidence="5 6">
    <name type="scientific">Nitrosotalea devaniterrae</name>
    <dbReference type="NCBI Taxonomy" id="1078905"/>
    <lineage>
        <taxon>Archaea</taxon>
        <taxon>Nitrososphaerota</taxon>
        <taxon>Nitrososphaeria</taxon>
        <taxon>Nitrosotaleales</taxon>
        <taxon>Nitrosotaleaceae</taxon>
        <taxon>Nitrosotalea</taxon>
    </lineage>
</organism>
<dbReference type="EMBL" id="LN890280">
    <property type="protein sequence ID" value="CUR51112.1"/>
    <property type="molecule type" value="Genomic_DNA"/>
</dbReference>
<evidence type="ECO:0000256" key="1">
    <source>
        <dbReference type="ARBA" id="ARBA00007594"/>
    </source>
</evidence>
<proteinExistence type="inferred from homology"/>
<dbReference type="InterPro" id="IPR036919">
    <property type="entry name" value="Ribo_uL30_ferredoxin-like_sf"/>
</dbReference>
<name>A0A128A197_9ARCH</name>
<evidence type="ECO:0000313" key="5">
    <source>
        <dbReference type="EMBL" id="CUR51112.1"/>
    </source>
</evidence>
<evidence type="ECO:0000256" key="3">
    <source>
        <dbReference type="ARBA" id="ARBA00023274"/>
    </source>
</evidence>
<dbReference type="InterPro" id="IPR035808">
    <property type="entry name" value="Ribosomal_uL30_euk_arc"/>
</dbReference>
<comment type="similarity">
    <text evidence="1">Belongs to the universal ribosomal protein uL30 family.</text>
</comment>
<dbReference type="PANTHER" id="PTHR11524">
    <property type="entry name" value="60S RIBOSOMAL PROTEIN L7"/>
    <property type="match status" value="1"/>
</dbReference>
<keyword evidence="2 5" id="KW-0689">Ribosomal protein</keyword>
<dbReference type="AlphaFoldDB" id="A0A128A197"/>
<gene>
    <name evidence="5" type="primary">rpl30p</name>
    <name evidence="5" type="ORF">NDEV_0347</name>
</gene>
<dbReference type="PANTHER" id="PTHR11524:SF16">
    <property type="entry name" value="LARGE RIBOSOMAL SUBUNIT PROTEIN UL30"/>
    <property type="match status" value="1"/>
</dbReference>
<dbReference type="GO" id="GO:0003735">
    <property type="term" value="F:structural constituent of ribosome"/>
    <property type="evidence" value="ECO:0007669"/>
    <property type="project" value="TreeGrafter"/>
</dbReference>